<organism evidence="1 2">
    <name type="scientific">Aquimarina brevivitae</name>
    <dbReference type="NCBI Taxonomy" id="323412"/>
    <lineage>
        <taxon>Bacteria</taxon>
        <taxon>Pseudomonadati</taxon>
        <taxon>Bacteroidota</taxon>
        <taxon>Flavobacteriia</taxon>
        <taxon>Flavobacteriales</taxon>
        <taxon>Flavobacteriaceae</taxon>
        <taxon>Aquimarina</taxon>
    </lineage>
</organism>
<keyword evidence="2" id="KW-1185">Reference proteome</keyword>
<name>A0A4Q7NYX8_9FLAO</name>
<dbReference type="RefSeq" id="WP_130287184.1">
    <property type="nucleotide sequence ID" value="NZ_SGXE01000003.1"/>
</dbReference>
<sequence>MIKEPIDKILELDHQYIYQEQKETINFVLNTLDISKIAFVGGVADYLNLRQYYQMPVNDLDIIFENEEDLEPIKDQSDLQKFRCSFYQNDKVKEVFVSEYFVNERRVHIDYFKRNFGPIRLTKSPLLGTIVYHASFEEMKKFHNNQIPLLTSKNMGEKYEWKRLYKHSRKASLYNNIEFLKEKNSL</sequence>
<dbReference type="AlphaFoldDB" id="A0A4Q7NYX8"/>
<comment type="caution">
    <text evidence="1">The sequence shown here is derived from an EMBL/GenBank/DDBJ whole genome shotgun (WGS) entry which is preliminary data.</text>
</comment>
<dbReference type="Proteomes" id="UP000292262">
    <property type="component" value="Unassembled WGS sequence"/>
</dbReference>
<evidence type="ECO:0000313" key="2">
    <source>
        <dbReference type="Proteomes" id="UP000292262"/>
    </source>
</evidence>
<reference evidence="1 2" key="1">
    <citation type="submission" date="2019-02" db="EMBL/GenBank/DDBJ databases">
        <title>Genomic Encyclopedia of Type Strains, Phase IV (KMG-IV): sequencing the most valuable type-strain genomes for metagenomic binning, comparative biology and taxonomic classification.</title>
        <authorList>
            <person name="Goeker M."/>
        </authorList>
    </citation>
    <scope>NUCLEOTIDE SEQUENCE [LARGE SCALE GENOMIC DNA]</scope>
    <source>
        <strain evidence="1 2">DSM 17196</strain>
    </source>
</reference>
<dbReference type="EMBL" id="SGXE01000003">
    <property type="protein sequence ID" value="RZS92504.1"/>
    <property type="molecule type" value="Genomic_DNA"/>
</dbReference>
<dbReference type="OrthoDB" id="1338502at2"/>
<proteinExistence type="predicted"/>
<accession>A0A4Q7NYX8</accession>
<protein>
    <submittedName>
        <fullName evidence="1">Uncharacterized protein</fullName>
    </submittedName>
</protein>
<evidence type="ECO:0000313" key="1">
    <source>
        <dbReference type="EMBL" id="RZS92504.1"/>
    </source>
</evidence>
<gene>
    <name evidence="1" type="ORF">EV197_2642</name>
</gene>